<evidence type="ECO:0000313" key="9">
    <source>
        <dbReference type="Proteomes" id="UP000034680"/>
    </source>
</evidence>
<feature type="transmembrane region" description="Helical" evidence="6">
    <location>
        <begin position="209"/>
        <end position="227"/>
    </location>
</feature>
<feature type="domain" description="Rhodopsin" evidence="7">
    <location>
        <begin position="34"/>
        <end position="271"/>
    </location>
</feature>
<dbReference type="AlphaFoldDB" id="A0A0G2FSJ8"/>
<dbReference type="EMBL" id="LCUC01000104">
    <property type="protein sequence ID" value="KKY36929.1"/>
    <property type="molecule type" value="Genomic_DNA"/>
</dbReference>
<name>A0A0G2FSJ8_9PEZI</name>
<comment type="subcellular location">
    <subcellularLocation>
        <location evidence="1">Membrane</location>
        <topology evidence="1">Multi-pass membrane protein</topology>
    </subcellularLocation>
</comment>
<reference evidence="8 9" key="1">
    <citation type="submission" date="2015-05" db="EMBL/GenBank/DDBJ databases">
        <title>Distinctive expansion of gene families associated with plant cell wall degradation and secondary metabolism in the genomes of grapevine trunk pathogens.</title>
        <authorList>
            <person name="Lawrence D.P."/>
            <person name="Travadon R."/>
            <person name="Rolshausen P.E."/>
            <person name="Baumgartner K."/>
        </authorList>
    </citation>
    <scope>NUCLEOTIDE SEQUENCE [LARGE SCALE GENOMIC DNA]</scope>
    <source>
        <strain evidence="8">DA912</strain>
    </source>
</reference>
<evidence type="ECO:0000256" key="2">
    <source>
        <dbReference type="ARBA" id="ARBA00022692"/>
    </source>
</evidence>
<dbReference type="STRING" id="1214573.A0A0G2FSJ8"/>
<feature type="transmembrane region" description="Helical" evidence="6">
    <location>
        <begin position="127"/>
        <end position="150"/>
    </location>
</feature>
<dbReference type="Pfam" id="PF20684">
    <property type="entry name" value="Fung_rhodopsin"/>
    <property type="match status" value="1"/>
</dbReference>
<dbReference type="OrthoDB" id="5417887at2759"/>
<evidence type="ECO:0000256" key="3">
    <source>
        <dbReference type="ARBA" id="ARBA00022989"/>
    </source>
</evidence>
<dbReference type="InterPro" id="IPR052337">
    <property type="entry name" value="SAT4-like"/>
</dbReference>
<sequence length="394" mass="42651">MDPQRARPNDDGFGAYINVIGWLLLSLAGLVVSARIWAKISARKGLWWDDYIVLAAWIMLLADVIVTTVAVDAGLGKHIDSVTGDTLIRTMLLGAVAQMLSILGATWSKTSFAVTLLRLTVVSHVRYLVWFIIVSLNVFSTFTAFLPLFQCTPIGRSFNPTVEGTCWDRTLVLVLTIFGAAYSAAADFALAIIPWVLIWNLQMNLKEKIGVGICMSLGIVAGATSIMRCLKIPLLLTDDFTFESGQLSIWSAAEIATTIMATSIPVLRLWLKTIVSVHSRYHLSSADGTFDGRGVLQQGKQPLHQQHSKMTTMATTTTITSAGNSSMVRKASSKRGRAVKLADLGWASRSSSESEDIEGFGSPVDRIPGGAAGGIVKMDTITVNYDKRTASMMG</sequence>
<evidence type="ECO:0000259" key="7">
    <source>
        <dbReference type="Pfam" id="PF20684"/>
    </source>
</evidence>
<dbReference type="InterPro" id="IPR049326">
    <property type="entry name" value="Rhodopsin_dom_fungi"/>
</dbReference>
<protein>
    <submittedName>
        <fullName evidence="8">Putative integral membrane protein</fullName>
    </submittedName>
</protein>
<evidence type="ECO:0000256" key="4">
    <source>
        <dbReference type="ARBA" id="ARBA00023136"/>
    </source>
</evidence>
<accession>A0A0G2FSJ8</accession>
<keyword evidence="9" id="KW-1185">Reference proteome</keyword>
<comment type="caution">
    <text evidence="8">The sequence shown here is derived from an EMBL/GenBank/DDBJ whole genome shotgun (WGS) entry which is preliminary data.</text>
</comment>
<organism evidence="8 9">
    <name type="scientific">Diaporthe ampelina</name>
    <dbReference type="NCBI Taxonomy" id="1214573"/>
    <lineage>
        <taxon>Eukaryota</taxon>
        <taxon>Fungi</taxon>
        <taxon>Dikarya</taxon>
        <taxon>Ascomycota</taxon>
        <taxon>Pezizomycotina</taxon>
        <taxon>Sordariomycetes</taxon>
        <taxon>Sordariomycetidae</taxon>
        <taxon>Diaporthales</taxon>
        <taxon>Diaporthaceae</taxon>
        <taxon>Diaporthe</taxon>
    </lineage>
</organism>
<evidence type="ECO:0000256" key="5">
    <source>
        <dbReference type="ARBA" id="ARBA00038359"/>
    </source>
</evidence>
<comment type="similarity">
    <text evidence="5">Belongs to the SAT4 family.</text>
</comment>
<evidence type="ECO:0000256" key="1">
    <source>
        <dbReference type="ARBA" id="ARBA00004141"/>
    </source>
</evidence>
<dbReference type="PANTHER" id="PTHR33048:SF42">
    <property type="entry name" value="INTEGRAL MEMBRANE PROTEIN"/>
    <property type="match status" value="1"/>
</dbReference>
<feature type="transmembrane region" description="Helical" evidence="6">
    <location>
        <begin position="247"/>
        <end position="271"/>
    </location>
</feature>
<feature type="transmembrane region" description="Helical" evidence="6">
    <location>
        <begin position="170"/>
        <end position="197"/>
    </location>
</feature>
<proteinExistence type="inferred from homology"/>
<feature type="transmembrane region" description="Helical" evidence="6">
    <location>
        <begin position="15"/>
        <end position="38"/>
    </location>
</feature>
<feature type="transmembrane region" description="Helical" evidence="6">
    <location>
        <begin position="87"/>
        <end position="107"/>
    </location>
</feature>
<dbReference type="Proteomes" id="UP000034680">
    <property type="component" value="Unassembled WGS sequence"/>
</dbReference>
<keyword evidence="3 6" id="KW-1133">Transmembrane helix</keyword>
<feature type="transmembrane region" description="Helical" evidence="6">
    <location>
        <begin position="50"/>
        <end position="75"/>
    </location>
</feature>
<keyword evidence="2 6" id="KW-0812">Transmembrane</keyword>
<dbReference type="GO" id="GO:0016020">
    <property type="term" value="C:membrane"/>
    <property type="evidence" value="ECO:0007669"/>
    <property type="project" value="UniProtKB-SubCell"/>
</dbReference>
<gene>
    <name evidence="8" type="ORF">UCDDA912_g03077</name>
</gene>
<dbReference type="PANTHER" id="PTHR33048">
    <property type="entry name" value="PTH11-LIKE INTEGRAL MEMBRANE PROTEIN (AFU_ORTHOLOGUE AFUA_5G11245)"/>
    <property type="match status" value="1"/>
</dbReference>
<evidence type="ECO:0000256" key="6">
    <source>
        <dbReference type="SAM" id="Phobius"/>
    </source>
</evidence>
<keyword evidence="4 6" id="KW-0472">Membrane</keyword>
<evidence type="ECO:0000313" key="8">
    <source>
        <dbReference type="EMBL" id="KKY36929.1"/>
    </source>
</evidence>
<reference evidence="8 9" key="2">
    <citation type="submission" date="2015-05" db="EMBL/GenBank/DDBJ databases">
        <authorList>
            <person name="Morales-Cruz A."/>
            <person name="Amrine K.C."/>
            <person name="Cantu D."/>
        </authorList>
    </citation>
    <scope>NUCLEOTIDE SEQUENCE [LARGE SCALE GENOMIC DNA]</scope>
    <source>
        <strain evidence="8">DA912</strain>
    </source>
</reference>